<dbReference type="InterPro" id="IPR009003">
    <property type="entry name" value="Peptidase_S1_PA"/>
</dbReference>
<evidence type="ECO:0000256" key="2">
    <source>
        <dbReference type="ARBA" id="ARBA00022837"/>
    </source>
</evidence>
<gene>
    <name evidence="8" type="ORF">HERILL_LOCUS6329</name>
</gene>
<dbReference type="PANTHER" id="PTHR24252:SF7">
    <property type="entry name" value="HYALIN"/>
    <property type="match status" value="1"/>
</dbReference>
<dbReference type="AlphaFoldDB" id="A0A7R8UM49"/>
<dbReference type="InterPro" id="IPR043504">
    <property type="entry name" value="Peptidase_S1_PA_chymotrypsin"/>
</dbReference>
<keyword evidence="3" id="KW-0865">Zymogen</keyword>
<dbReference type="PRINTS" id="PR00722">
    <property type="entry name" value="CHYMOTRYPSIN"/>
</dbReference>
<dbReference type="InterPro" id="IPR033116">
    <property type="entry name" value="TRYPSIN_SER"/>
</dbReference>
<dbReference type="GO" id="GO:0006508">
    <property type="term" value="P:proteolysis"/>
    <property type="evidence" value="ECO:0007669"/>
    <property type="project" value="InterPro"/>
</dbReference>
<dbReference type="InterPro" id="IPR001254">
    <property type="entry name" value="Trypsin_dom"/>
</dbReference>
<dbReference type="EMBL" id="LR899010">
    <property type="protein sequence ID" value="CAD7083360.1"/>
    <property type="molecule type" value="Genomic_DNA"/>
</dbReference>
<reference evidence="8 9" key="1">
    <citation type="submission" date="2020-11" db="EMBL/GenBank/DDBJ databases">
        <authorList>
            <person name="Wallbank WR R."/>
            <person name="Pardo Diaz C."/>
            <person name="Kozak K."/>
            <person name="Martin S."/>
            <person name="Jiggins C."/>
            <person name="Moest M."/>
            <person name="Warren A I."/>
            <person name="Generalovic N T."/>
            <person name="Byers J.R.P. K."/>
            <person name="Montejo-Kovacevich G."/>
            <person name="Yen C E."/>
        </authorList>
    </citation>
    <scope>NUCLEOTIDE SEQUENCE [LARGE SCALE GENOMIC DNA]</scope>
</reference>
<evidence type="ECO:0000256" key="1">
    <source>
        <dbReference type="ARBA" id="ARBA00022729"/>
    </source>
</evidence>
<protein>
    <recommendedName>
        <fullName evidence="7">Peptidase S1 domain-containing protein</fullName>
    </recommendedName>
</protein>
<evidence type="ECO:0000256" key="5">
    <source>
        <dbReference type="ARBA" id="ARBA00023180"/>
    </source>
</evidence>
<dbReference type="InterPro" id="IPR001314">
    <property type="entry name" value="Peptidase_S1A"/>
</dbReference>
<dbReference type="FunFam" id="2.40.10.10:FF:000134">
    <property type="entry name" value="Uncharacterized protein, isoform B"/>
    <property type="match status" value="1"/>
</dbReference>
<dbReference type="FunFam" id="2.40.10.10:FF:000028">
    <property type="entry name" value="Serine protease easter"/>
    <property type="match status" value="1"/>
</dbReference>
<proteinExistence type="inferred from homology"/>
<dbReference type="PROSITE" id="PS00135">
    <property type="entry name" value="TRYPSIN_SER"/>
    <property type="match status" value="1"/>
</dbReference>
<keyword evidence="5" id="KW-0325">Glycoprotein</keyword>
<sequence>MQTNNRATYSDYLGNSVCGFDGYDYLVCCQNPSATNPSNIYNQIASIYTPYQPAGQVFQFGPAGGTTTGSSGNYPPYAQQGYPGNYPIYGYPGSSVGGGSYGQYTLPRESICGLSSASTNRVVGGNEAQRGAYPWIAALGYETQGYGGVPRFLCSGSLITQRHVLTSAHCVTAELYSVRLGAHNINANNQQGVSDVAIQTKILHPNFDSRTITNDLALLKLVQDVPITSTIRPICLPVSEPLRSMDYTSYNPFIAGWGAVTFQGPTSAVLRDAQIPIINTRTCEANYRTRFPTVSLGNDIICAGDGVRDACQGDSGGPLMLPELSPDRTRYNFYLIGVVSYGYECARATFPGVYMRVSPFIPWIESQLNV</sequence>
<dbReference type="Gene3D" id="2.40.10.10">
    <property type="entry name" value="Trypsin-like serine proteases"/>
    <property type="match status" value="2"/>
</dbReference>
<evidence type="ECO:0000256" key="3">
    <source>
        <dbReference type="ARBA" id="ARBA00023145"/>
    </source>
</evidence>
<comment type="similarity">
    <text evidence="6">Belongs to the peptidase S1 family. CLIP subfamily.</text>
</comment>
<evidence type="ECO:0000256" key="6">
    <source>
        <dbReference type="ARBA" id="ARBA00024195"/>
    </source>
</evidence>
<dbReference type="SMART" id="SM00020">
    <property type="entry name" value="Tryp_SPc"/>
    <property type="match status" value="1"/>
</dbReference>
<name>A0A7R8UM49_HERIL</name>
<feature type="domain" description="Peptidase S1" evidence="7">
    <location>
        <begin position="122"/>
        <end position="369"/>
    </location>
</feature>
<keyword evidence="9" id="KW-1185">Reference proteome</keyword>
<evidence type="ECO:0000313" key="8">
    <source>
        <dbReference type="EMBL" id="CAD7083360.1"/>
    </source>
</evidence>
<dbReference type="GO" id="GO:0004252">
    <property type="term" value="F:serine-type endopeptidase activity"/>
    <property type="evidence" value="ECO:0007669"/>
    <property type="project" value="InterPro"/>
</dbReference>
<dbReference type="CDD" id="cd00190">
    <property type="entry name" value="Tryp_SPc"/>
    <property type="match status" value="1"/>
</dbReference>
<dbReference type="PANTHER" id="PTHR24252">
    <property type="entry name" value="ACROSIN-RELATED"/>
    <property type="match status" value="1"/>
</dbReference>
<dbReference type="InParanoid" id="A0A7R8UM49"/>
<accession>A0A7R8UM49</accession>
<dbReference type="Pfam" id="PF00089">
    <property type="entry name" value="Trypsin"/>
    <property type="match status" value="1"/>
</dbReference>
<organism evidence="8 9">
    <name type="scientific">Hermetia illucens</name>
    <name type="common">Black soldier fly</name>
    <dbReference type="NCBI Taxonomy" id="343691"/>
    <lineage>
        <taxon>Eukaryota</taxon>
        <taxon>Metazoa</taxon>
        <taxon>Ecdysozoa</taxon>
        <taxon>Arthropoda</taxon>
        <taxon>Hexapoda</taxon>
        <taxon>Insecta</taxon>
        <taxon>Pterygota</taxon>
        <taxon>Neoptera</taxon>
        <taxon>Endopterygota</taxon>
        <taxon>Diptera</taxon>
        <taxon>Brachycera</taxon>
        <taxon>Stratiomyomorpha</taxon>
        <taxon>Stratiomyidae</taxon>
        <taxon>Hermetiinae</taxon>
        <taxon>Hermetia</taxon>
    </lineage>
</organism>
<evidence type="ECO:0000256" key="4">
    <source>
        <dbReference type="ARBA" id="ARBA00023157"/>
    </source>
</evidence>
<keyword evidence="2" id="KW-0106">Calcium</keyword>
<dbReference type="SUPFAM" id="SSF50494">
    <property type="entry name" value="Trypsin-like serine proteases"/>
    <property type="match status" value="1"/>
</dbReference>
<evidence type="ECO:0000313" key="9">
    <source>
        <dbReference type="Proteomes" id="UP000594454"/>
    </source>
</evidence>
<keyword evidence="1" id="KW-0732">Signal</keyword>
<dbReference type="OrthoDB" id="425190at2759"/>
<dbReference type="Proteomes" id="UP000594454">
    <property type="component" value="Chromosome 2"/>
</dbReference>
<dbReference type="PROSITE" id="PS50240">
    <property type="entry name" value="TRYPSIN_DOM"/>
    <property type="match status" value="1"/>
</dbReference>
<evidence type="ECO:0000259" key="7">
    <source>
        <dbReference type="PROSITE" id="PS50240"/>
    </source>
</evidence>
<keyword evidence="4" id="KW-1015">Disulfide bond</keyword>